<dbReference type="Gene3D" id="3.20.20.70">
    <property type="entry name" value="Aldolase class I"/>
    <property type="match status" value="1"/>
</dbReference>
<comment type="pathway">
    <text evidence="4">Cofactor biosynthesis; pyridoxine 5'-phosphate biosynthesis; pyridoxine 5'-phosphate from D-erythrose 4-phosphate: step 5/5.</text>
</comment>
<keyword evidence="7" id="KW-1185">Reference proteome</keyword>
<dbReference type="HAMAP" id="MF_00279">
    <property type="entry name" value="PdxJ"/>
    <property type="match status" value="1"/>
</dbReference>
<evidence type="ECO:0000313" key="6">
    <source>
        <dbReference type="EMBL" id="MEO3712085.1"/>
    </source>
</evidence>
<evidence type="ECO:0000256" key="2">
    <source>
        <dbReference type="ARBA" id="ARBA00022679"/>
    </source>
</evidence>
<sequence length="260" mass="28291">MNPLVAPEALRHDGRCALSVNVNKVALLRNTRHLGIPSVTRAAELCLQAGAQGITVHPRPDGRHIRTDDVHELAALLKTWPQAEYNIEGNPTQNLMDFVRQVRPHQVTFVPDAEDQFTSDHGWNLPTDMDRLRPLISECKALGVRVSLFMDPIPAAMAHVAALGVDRIELYTETFASAFGTPREAEVLAGFTATAEAALALGLGINAGHDLNRPNLTAFLKAVPGVLEVSIGHALIADALELGYAETVRDYQRSIQRAYA</sequence>
<feature type="binding site" evidence="4">
    <location>
        <begin position="232"/>
        <end position="233"/>
    </location>
    <ligand>
        <name>3-amino-2-oxopropyl phosphate</name>
        <dbReference type="ChEBI" id="CHEBI:57279"/>
    </ligand>
</feature>
<evidence type="ECO:0000256" key="1">
    <source>
        <dbReference type="ARBA" id="ARBA00022490"/>
    </source>
</evidence>
<evidence type="ECO:0000256" key="4">
    <source>
        <dbReference type="HAMAP-Rule" id="MF_00279"/>
    </source>
</evidence>
<keyword evidence="3 4" id="KW-0664">Pyridoxine biosynthesis</keyword>
<dbReference type="InterPro" id="IPR013785">
    <property type="entry name" value="Aldolase_TIM"/>
</dbReference>
<dbReference type="InterPro" id="IPR036130">
    <property type="entry name" value="Pyridoxine-5'_phos_synth"/>
</dbReference>
<dbReference type="EMBL" id="JBDPZC010000001">
    <property type="protein sequence ID" value="MEO3712085.1"/>
    <property type="molecule type" value="Genomic_DNA"/>
</dbReference>
<dbReference type="PANTHER" id="PTHR30456:SF0">
    <property type="entry name" value="PYRIDOXINE 5'-PHOSPHATE SYNTHASE"/>
    <property type="match status" value="1"/>
</dbReference>
<feature type="binding site" evidence="4">
    <location>
        <position position="118"/>
    </location>
    <ligand>
        <name>1-deoxy-D-xylulose 5-phosphate</name>
        <dbReference type="ChEBI" id="CHEBI:57792"/>
    </ligand>
</feature>
<reference evidence="6 7" key="1">
    <citation type="submission" date="2024-05" db="EMBL/GenBank/DDBJ databases">
        <title>Roseateles sp. 2.12 16S ribosomal RNA gene Genome sequencing and assembly.</title>
        <authorList>
            <person name="Woo H."/>
        </authorList>
    </citation>
    <scope>NUCLEOTIDE SEQUENCE [LARGE SCALE GENOMIC DNA]</scope>
    <source>
        <strain evidence="6 7">2.12</strain>
    </source>
</reference>
<evidence type="ECO:0000313" key="7">
    <source>
        <dbReference type="Proteomes" id="UP001462640"/>
    </source>
</evidence>
<feature type="binding site" evidence="4">
    <location>
        <position position="32"/>
    </location>
    <ligand>
        <name>3-amino-2-oxopropyl phosphate</name>
        <dbReference type="ChEBI" id="CHEBI:57279"/>
    </ligand>
</feature>
<evidence type="ECO:0000256" key="5">
    <source>
        <dbReference type="NCBIfam" id="TIGR00559"/>
    </source>
</evidence>
<proteinExistence type="inferred from homology"/>
<dbReference type="NCBIfam" id="TIGR00559">
    <property type="entry name" value="pdxJ"/>
    <property type="match status" value="1"/>
</dbReference>
<feature type="binding site" evidence="4">
    <location>
        <position position="59"/>
    </location>
    <ligand>
        <name>1-deoxy-D-xylulose 5-phosphate</name>
        <dbReference type="ChEBI" id="CHEBI:57792"/>
    </ligand>
</feature>
<dbReference type="PANTHER" id="PTHR30456">
    <property type="entry name" value="PYRIDOXINE 5'-PHOSPHATE SYNTHASE"/>
    <property type="match status" value="1"/>
</dbReference>
<feature type="binding site" evidence="4">
    <location>
        <position position="210"/>
    </location>
    <ligand>
        <name>3-amino-2-oxopropyl phosphate</name>
        <dbReference type="ChEBI" id="CHEBI:57279"/>
    </ligand>
</feature>
<dbReference type="Proteomes" id="UP001462640">
    <property type="component" value="Unassembled WGS sequence"/>
</dbReference>
<dbReference type="GO" id="GO:0033856">
    <property type="term" value="F:pyridoxine 5'-phosphate synthase activity"/>
    <property type="evidence" value="ECO:0007669"/>
    <property type="project" value="UniProtKB-EC"/>
</dbReference>
<comment type="function">
    <text evidence="4">Catalyzes the complicated ring closure reaction between the two acyclic compounds 1-deoxy-D-xylulose-5-phosphate (DXP) and 3-amino-2-oxopropyl phosphate (1-amino-acetone-3-phosphate or AAP) to form pyridoxine 5'-phosphate (PNP) and inorganic phosphate.</text>
</comment>
<comment type="catalytic activity">
    <reaction evidence="4">
        <text>3-amino-2-oxopropyl phosphate + 1-deoxy-D-xylulose 5-phosphate = pyridoxine 5'-phosphate + phosphate + 2 H2O + H(+)</text>
        <dbReference type="Rhea" id="RHEA:15265"/>
        <dbReference type="ChEBI" id="CHEBI:15377"/>
        <dbReference type="ChEBI" id="CHEBI:15378"/>
        <dbReference type="ChEBI" id="CHEBI:43474"/>
        <dbReference type="ChEBI" id="CHEBI:57279"/>
        <dbReference type="ChEBI" id="CHEBI:57792"/>
        <dbReference type="ChEBI" id="CHEBI:58589"/>
        <dbReference type="EC" id="2.6.99.2"/>
    </reaction>
</comment>
<feature type="active site" description="Proton acceptor" evidence="4">
    <location>
        <position position="57"/>
    </location>
</feature>
<dbReference type="InterPro" id="IPR004569">
    <property type="entry name" value="PyrdxlP_synth_PdxJ"/>
</dbReference>
<feature type="binding site" evidence="4">
    <location>
        <position position="21"/>
    </location>
    <ligand>
        <name>3-amino-2-oxopropyl phosphate</name>
        <dbReference type="ChEBI" id="CHEBI:57279"/>
    </ligand>
</feature>
<evidence type="ECO:0000256" key="3">
    <source>
        <dbReference type="ARBA" id="ARBA00023096"/>
    </source>
</evidence>
<feature type="active site" description="Proton acceptor" evidence="4">
    <location>
        <position position="88"/>
    </location>
</feature>
<comment type="subunit">
    <text evidence="4">Homooctamer; tetramer of dimers.</text>
</comment>
<feature type="active site" description="Proton donor" evidence="4">
    <location>
        <position position="209"/>
    </location>
</feature>
<organism evidence="6 7">
    <name type="scientific">Roseateles flavus</name>
    <dbReference type="NCBI Taxonomy" id="3149041"/>
    <lineage>
        <taxon>Bacteria</taxon>
        <taxon>Pseudomonadati</taxon>
        <taxon>Pseudomonadota</taxon>
        <taxon>Betaproteobacteria</taxon>
        <taxon>Burkholderiales</taxon>
        <taxon>Sphaerotilaceae</taxon>
        <taxon>Roseateles</taxon>
    </lineage>
</organism>
<comment type="caution">
    <text evidence="6">The sequence shown here is derived from an EMBL/GenBank/DDBJ whole genome shotgun (WGS) entry which is preliminary data.</text>
</comment>
<dbReference type="SUPFAM" id="SSF63892">
    <property type="entry name" value="Pyridoxine 5'-phosphate synthase"/>
    <property type="match status" value="1"/>
</dbReference>
<accession>A0ABV0GAL3</accession>
<gene>
    <name evidence="4" type="primary">pdxJ</name>
    <name evidence="6" type="ORF">ABDJ40_04805</name>
</gene>
<keyword evidence="2 4" id="KW-0808">Transferase</keyword>
<keyword evidence="1 4" id="KW-0963">Cytoplasm</keyword>
<feature type="site" description="Transition state stabilizer" evidence="4">
    <location>
        <position position="169"/>
    </location>
</feature>
<protein>
    <recommendedName>
        <fullName evidence="4 5">Pyridoxine 5'-phosphate synthase</fullName>
        <shortName evidence="4">PNP synthase</shortName>
        <ecNumber evidence="4 5">2.6.99.2</ecNumber>
    </recommendedName>
</protein>
<dbReference type="EC" id="2.6.99.2" evidence="4 5"/>
<comment type="caution">
    <text evidence="4">Lacks conserved residue(s) required for the propagation of feature annotation.</text>
</comment>
<comment type="similarity">
    <text evidence="4">Belongs to the PNP synthase family.</text>
</comment>
<dbReference type="Pfam" id="PF03740">
    <property type="entry name" value="PdxJ"/>
    <property type="match status" value="1"/>
</dbReference>
<feature type="binding site" evidence="4">
    <location>
        <position position="64"/>
    </location>
    <ligand>
        <name>1-deoxy-D-xylulose 5-phosphate</name>
        <dbReference type="ChEBI" id="CHEBI:57792"/>
    </ligand>
</feature>
<name>A0ABV0GAL3_9BURK</name>
<comment type="subcellular location">
    <subcellularLocation>
        <location evidence="4">Cytoplasm</location>
    </subcellularLocation>
</comment>
<dbReference type="RefSeq" id="WP_347606750.1">
    <property type="nucleotide sequence ID" value="NZ_JBDPZC010000001.1"/>
</dbReference>
<dbReference type="NCBIfam" id="NF003626">
    <property type="entry name" value="PRK05265.1-4"/>
    <property type="match status" value="1"/>
</dbReference>